<dbReference type="PANTHER" id="PTHR24221">
    <property type="entry name" value="ATP-BINDING CASSETTE SUB-FAMILY B"/>
    <property type="match status" value="1"/>
</dbReference>
<keyword evidence="5" id="KW-0547">Nucleotide-binding</keyword>
<feature type="domain" description="ABC transporter" evidence="10">
    <location>
        <begin position="360"/>
        <end position="595"/>
    </location>
</feature>
<dbReference type="GO" id="GO:0016887">
    <property type="term" value="F:ATP hydrolysis activity"/>
    <property type="evidence" value="ECO:0007669"/>
    <property type="project" value="InterPro"/>
</dbReference>
<dbReference type="PANTHER" id="PTHR24221:SF654">
    <property type="entry name" value="ATP-BINDING CASSETTE SUB-FAMILY B MEMBER 6"/>
    <property type="match status" value="1"/>
</dbReference>
<dbReference type="InterPro" id="IPR003593">
    <property type="entry name" value="AAA+_ATPase"/>
</dbReference>
<dbReference type="GO" id="GO:0034040">
    <property type="term" value="F:ATPase-coupled lipid transmembrane transporter activity"/>
    <property type="evidence" value="ECO:0007669"/>
    <property type="project" value="TreeGrafter"/>
</dbReference>
<feature type="transmembrane region" description="Helical" evidence="9">
    <location>
        <begin position="186"/>
        <end position="205"/>
    </location>
</feature>
<dbReference type="SMART" id="SM00382">
    <property type="entry name" value="AAA"/>
    <property type="match status" value="1"/>
</dbReference>
<keyword evidence="13" id="KW-1185">Reference proteome</keyword>
<dbReference type="FunFam" id="3.40.50.300:FF:000299">
    <property type="entry name" value="ABC transporter ATP-binding protein/permease"/>
    <property type="match status" value="1"/>
</dbReference>
<evidence type="ECO:0000256" key="6">
    <source>
        <dbReference type="ARBA" id="ARBA00022840"/>
    </source>
</evidence>
<dbReference type="RefSeq" id="WP_245889609.1">
    <property type="nucleotide sequence ID" value="NZ_PYGF01000014.1"/>
</dbReference>
<dbReference type="PROSITE" id="PS50893">
    <property type="entry name" value="ABC_TRANSPORTER_2"/>
    <property type="match status" value="1"/>
</dbReference>
<dbReference type="Gene3D" id="1.20.1560.10">
    <property type="entry name" value="ABC transporter type 1, transmembrane domain"/>
    <property type="match status" value="1"/>
</dbReference>
<feature type="domain" description="ABC transmembrane type-1" evidence="11">
    <location>
        <begin position="27"/>
        <end position="326"/>
    </location>
</feature>
<keyword evidence="2" id="KW-0813">Transport</keyword>
<feature type="transmembrane region" description="Helical" evidence="9">
    <location>
        <begin position="276"/>
        <end position="293"/>
    </location>
</feature>
<evidence type="ECO:0000256" key="4">
    <source>
        <dbReference type="ARBA" id="ARBA00022692"/>
    </source>
</evidence>
<accession>A0A2P8DVN4</accession>
<dbReference type="InterPro" id="IPR039421">
    <property type="entry name" value="Type_1_exporter"/>
</dbReference>
<sequence length="598" mass="67826">MSYLKSFIKKYFTHFTYFYIHLRHRIFFALVLSILVGLLDGFGLAMFLPLLEMVDGKGEASSEAMGNLGFLVDGLKSLGLTLDLKTVLLVMLLFFMLKGLAKFFETYYRVIVQQYFIKKLRLENIDYLTHYNYKAFVTADAGRIQNTLSGETERVVAAYRSYFMSMQMAVMLIVYVFLAFLANPQFALLVAFGGIFSNFLFKLIYKKTKELSRKITAVGHNYQGLLIQKVAFFKYLKATGINLQFSERLKKAIQEIENYNLQTGYYGAVLQAIREPITIAVVVMVIIIQVSYFDQGLGLIILSLLFFYRSLTFLMALQTSWNSFLNMSGSLENISDFQRELRKAQEKFGNQKVDSIVQGFELKDLSFSYGNEVVLRNINLKLSKNQTYAFVGESGSGKTTLANLIAGLMPPSEGRILLDGINYSDLDLPEFQKKIGYITQEPIIFNDTIFNNVTLWAEPSETNLNRFWKALDNAAILDFVNNLENKAETLLGNNGINLSGGQKQRMSIARELYKEIEVLILDEATSALDVETELIIQENIEKLKGKMTILIVAHRLSTIKNADQVVLLENGDLEGMGTFKSLINISEKFKNSVALQNI</sequence>
<feature type="transmembrane region" description="Helical" evidence="9">
    <location>
        <begin position="162"/>
        <end position="180"/>
    </location>
</feature>
<dbReference type="PROSITE" id="PS00211">
    <property type="entry name" value="ABC_TRANSPORTER_1"/>
    <property type="match status" value="1"/>
</dbReference>
<reference evidence="12 13" key="1">
    <citation type="submission" date="2018-03" db="EMBL/GenBank/DDBJ databases">
        <title>Genomic Encyclopedia of Archaeal and Bacterial Type Strains, Phase II (KMG-II): from individual species to whole genera.</title>
        <authorList>
            <person name="Goeker M."/>
        </authorList>
    </citation>
    <scope>NUCLEOTIDE SEQUENCE [LARGE SCALE GENOMIC DNA]</scope>
    <source>
        <strain evidence="12 13">DSM 28057</strain>
    </source>
</reference>
<dbReference type="EMBL" id="PYGF01000014">
    <property type="protein sequence ID" value="PSL01264.1"/>
    <property type="molecule type" value="Genomic_DNA"/>
</dbReference>
<dbReference type="InterPro" id="IPR036640">
    <property type="entry name" value="ABC1_TM_sf"/>
</dbReference>
<evidence type="ECO:0000259" key="10">
    <source>
        <dbReference type="PROSITE" id="PS50893"/>
    </source>
</evidence>
<evidence type="ECO:0000256" key="2">
    <source>
        <dbReference type="ARBA" id="ARBA00022448"/>
    </source>
</evidence>
<evidence type="ECO:0000256" key="7">
    <source>
        <dbReference type="ARBA" id="ARBA00022989"/>
    </source>
</evidence>
<keyword evidence="6 12" id="KW-0067">ATP-binding</keyword>
<dbReference type="AlphaFoldDB" id="A0A2P8DVN4"/>
<feature type="transmembrane region" description="Helical" evidence="9">
    <location>
        <begin position="26"/>
        <end position="48"/>
    </location>
</feature>
<evidence type="ECO:0000256" key="1">
    <source>
        <dbReference type="ARBA" id="ARBA00004651"/>
    </source>
</evidence>
<keyword evidence="8 9" id="KW-0472">Membrane</keyword>
<dbReference type="InterPro" id="IPR011527">
    <property type="entry name" value="ABC1_TM_dom"/>
</dbReference>
<feature type="transmembrane region" description="Helical" evidence="9">
    <location>
        <begin position="78"/>
        <end position="97"/>
    </location>
</feature>
<dbReference type="Gene3D" id="3.40.50.300">
    <property type="entry name" value="P-loop containing nucleotide triphosphate hydrolases"/>
    <property type="match status" value="1"/>
</dbReference>
<dbReference type="InterPro" id="IPR017871">
    <property type="entry name" value="ABC_transporter-like_CS"/>
</dbReference>
<organism evidence="12 13">
    <name type="scientific">Cecembia rubra</name>
    <dbReference type="NCBI Taxonomy" id="1485585"/>
    <lineage>
        <taxon>Bacteria</taxon>
        <taxon>Pseudomonadati</taxon>
        <taxon>Bacteroidota</taxon>
        <taxon>Cytophagia</taxon>
        <taxon>Cytophagales</taxon>
        <taxon>Cyclobacteriaceae</taxon>
        <taxon>Cecembia</taxon>
    </lineage>
</organism>
<dbReference type="SUPFAM" id="SSF52540">
    <property type="entry name" value="P-loop containing nucleoside triphosphate hydrolases"/>
    <property type="match status" value="1"/>
</dbReference>
<evidence type="ECO:0000313" key="13">
    <source>
        <dbReference type="Proteomes" id="UP000240708"/>
    </source>
</evidence>
<gene>
    <name evidence="12" type="ORF">CLV48_11466</name>
</gene>
<evidence type="ECO:0000256" key="5">
    <source>
        <dbReference type="ARBA" id="ARBA00022741"/>
    </source>
</evidence>
<dbReference type="PROSITE" id="PS50929">
    <property type="entry name" value="ABC_TM1F"/>
    <property type="match status" value="1"/>
</dbReference>
<proteinExistence type="predicted"/>
<dbReference type="InterPro" id="IPR027417">
    <property type="entry name" value="P-loop_NTPase"/>
</dbReference>
<name>A0A2P8DVN4_9BACT</name>
<protein>
    <submittedName>
        <fullName evidence="12">ATP-binding cassette, subfamily B, MsbA</fullName>
    </submittedName>
</protein>
<dbReference type="Pfam" id="PF00005">
    <property type="entry name" value="ABC_tran"/>
    <property type="match status" value="1"/>
</dbReference>
<comment type="caution">
    <text evidence="12">The sequence shown here is derived from an EMBL/GenBank/DDBJ whole genome shotgun (WGS) entry which is preliminary data.</text>
</comment>
<comment type="subcellular location">
    <subcellularLocation>
        <location evidence="1">Cell membrane</location>
        <topology evidence="1">Multi-pass membrane protein</topology>
    </subcellularLocation>
</comment>
<evidence type="ECO:0000313" key="12">
    <source>
        <dbReference type="EMBL" id="PSL01264.1"/>
    </source>
</evidence>
<keyword evidence="3" id="KW-1003">Cell membrane</keyword>
<dbReference type="GO" id="GO:0005886">
    <property type="term" value="C:plasma membrane"/>
    <property type="evidence" value="ECO:0007669"/>
    <property type="project" value="UniProtKB-SubCell"/>
</dbReference>
<evidence type="ECO:0000256" key="8">
    <source>
        <dbReference type="ARBA" id="ARBA00023136"/>
    </source>
</evidence>
<dbReference type="SUPFAM" id="SSF90123">
    <property type="entry name" value="ABC transporter transmembrane region"/>
    <property type="match status" value="1"/>
</dbReference>
<dbReference type="GO" id="GO:0140359">
    <property type="term" value="F:ABC-type transporter activity"/>
    <property type="evidence" value="ECO:0007669"/>
    <property type="project" value="InterPro"/>
</dbReference>
<evidence type="ECO:0000256" key="9">
    <source>
        <dbReference type="SAM" id="Phobius"/>
    </source>
</evidence>
<dbReference type="Pfam" id="PF00664">
    <property type="entry name" value="ABC_membrane"/>
    <property type="match status" value="1"/>
</dbReference>
<evidence type="ECO:0000259" key="11">
    <source>
        <dbReference type="PROSITE" id="PS50929"/>
    </source>
</evidence>
<dbReference type="GO" id="GO:0005524">
    <property type="term" value="F:ATP binding"/>
    <property type="evidence" value="ECO:0007669"/>
    <property type="project" value="UniProtKB-KW"/>
</dbReference>
<keyword evidence="4 9" id="KW-0812">Transmembrane</keyword>
<dbReference type="Proteomes" id="UP000240708">
    <property type="component" value="Unassembled WGS sequence"/>
</dbReference>
<evidence type="ECO:0000256" key="3">
    <source>
        <dbReference type="ARBA" id="ARBA00022475"/>
    </source>
</evidence>
<keyword evidence="7 9" id="KW-1133">Transmembrane helix</keyword>
<dbReference type="InterPro" id="IPR003439">
    <property type="entry name" value="ABC_transporter-like_ATP-bd"/>
</dbReference>